<evidence type="ECO:0000256" key="1">
    <source>
        <dbReference type="ARBA" id="ARBA00022448"/>
    </source>
</evidence>
<feature type="domain" description="Secretin/TonB short N-terminal" evidence="5">
    <location>
        <begin position="65"/>
        <end position="117"/>
    </location>
</feature>
<keyword evidence="7" id="KW-1185">Reference proteome</keyword>
<evidence type="ECO:0000313" key="6">
    <source>
        <dbReference type="EMBL" id="MBC8750756.1"/>
    </source>
</evidence>
<evidence type="ECO:0000256" key="4">
    <source>
        <dbReference type="SAM" id="SignalP"/>
    </source>
</evidence>
<name>A0ABR7PX16_9BURK</name>
<evidence type="ECO:0000313" key="7">
    <source>
        <dbReference type="Proteomes" id="UP000736373"/>
    </source>
</evidence>
<dbReference type="Gene3D" id="3.55.50.30">
    <property type="match status" value="1"/>
</dbReference>
<comment type="caution">
    <text evidence="6">The sequence shown here is derived from an EMBL/GenBank/DDBJ whole genome shotgun (WGS) entry which is preliminary data.</text>
</comment>
<dbReference type="PROSITE" id="PS51257">
    <property type="entry name" value="PROKAR_LIPOPROTEIN"/>
    <property type="match status" value="1"/>
</dbReference>
<sequence>MTRSWAPSGVLALTACFLLCVLIVRSAQAQDAGRASRPSGGSVHYDLPAQPLAQVLQAFGRLTELVVLAPAPLLDGRISAPVSGDYLPREALQRVLEGTGLQADFTGMDEALIVAAPKSDEVAPAVVPEATGTLAIDGLSDDGDQRAYAAMVQSRLTEALCALPLTRPGNYRLVAQLRIDDEGELVAAAVVTSTGLSARDAAIERAIRTLRFDSPPPRGLPEPVTILLRPVGKGVHIDCSQSGERG</sequence>
<dbReference type="InterPro" id="IPR011662">
    <property type="entry name" value="Secretin/TonB_short_N"/>
</dbReference>
<dbReference type="EMBL" id="VZQQ01000038">
    <property type="protein sequence ID" value="MBC8750756.1"/>
    <property type="molecule type" value="Genomic_DNA"/>
</dbReference>
<keyword evidence="3" id="KW-0998">Cell outer membrane</keyword>
<dbReference type="Proteomes" id="UP000736373">
    <property type="component" value="Unassembled WGS sequence"/>
</dbReference>
<feature type="chain" id="PRO_5046660716" evidence="4">
    <location>
        <begin position="30"/>
        <end position="246"/>
    </location>
</feature>
<organism evidence="6 7">
    <name type="scientific">Paraburkholderia podalyriae</name>
    <dbReference type="NCBI Taxonomy" id="1938811"/>
    <lineage>
        <taxon>Bacteria</taxon>
        <taxon>Pseudomonadati</taxon>
        <taxon>Pseudomonadota</taxon>
        <taxon>Betaproteobacteria</taxon>
        <taxon>Burkholderiales</taxon>
        <taxon>Burkholderiaceae</taxon>
        <taxon>Paraburkholderia</taxon>
    </lineage>
</organism>
<evidence type="ECO:0000259" key="5">
    <source>
        <dbReference type="SMART" id="SM00965"/>
    </source>
</evidence>
<dbReference type="SMART" id="SM00965">
    <property type="entry name" value="STN"/>
    <property type="match status" value="1"/>
</dbReference>
<dbReference type="Gene3D" id="3.30.1150.10">
    <property type="match status" value="1"/>
</dbReference>
<keyword evidence="4" id="KW-0732">Signal</keyword>
<evidence type="ECO:0000256" key="2">
    <source>
        <dbReference type="ARBA" id="ARBA00023136"/>
    </source>
</evidence>
<evidence type="ECO:0000256" key="3">
    <source>
        <dbReference type="ARBA" id="ARBA00023237"/>
    </source>
</evidence>
<proteinExistence type="predicted"/>
<dbReference type="Pfam" id="PF13103">
    <property type="entry name" value="TonB_2"/>
    <property type="match status" value="1"/>
</dbReference>
<keyword evidence="1" id="KW-0813">Transport</keyword>
<feature type="signal peptide" evidence="4">
    <location>
        <begin position="1"/>
        <end position="29"/>
    </location>
</feature>
<dbReference type="SUPFAM" id="SSF74653">
    <property type="entry name" value="TolA/TonB C-terminal domain"/>
    <property type="match status" value="1"/>
</dbReference>
<accession>A0ABR7PX16</accession>
<protein>
    <submittedName>
        <fullName evidence="6">Secretin and TonB N terminus short domain protein</fullName>
    </submittedName>
</protein>
<reference evidence="6 7" key="1">
    <citation type="submission" date="2019-09" db="EMBL/GenBank/DDBJ databases">
        <title>Paraburkholderia podalyriae sp. nov., A South African Podalyria-associated rhizobium.</title>
        <authorList>
            <person name="Mavima L."/>
            <person name="Beukes C.W."/>
            <person name="Palmer M."/>
            <person name="De Meyer S.E."/>
            <person name="James E.K."/>
            <person name="Maluk M."/>
            <person name="Avontuur J.R."/>
            <person name="Chan W.Y."/>
            <person name="Venter S.N."/>
            <person name="Steenkamp E.T."/>
        </authorList>
    </citation>
    <scope>NUCLEOTIDE SEQUENCE [LARGE SCALE GENOMIC DNA]</scope>
    <source>
        <strain evidence="6 7">WC7.3b</strain>
    </source>
</reference>
<gene>
    <name evidence="6" type="ORF">F6X42_30485</name>
</gene>
<keyword evidence="2" id="KW-0472">Membrane</keyword>